<protein>
    <submittedName>
        <fullName evidence="2">Uncharacterized protein</fullName>
    </submittedName>
</protein>
<dbReference type="EMBL" id="KV722616">
    <property type="protein sequence ID" value="OCH85004.1"/>
    <property type="molecule type" value="Genomic_DNA"/>
</dbReference>
<feature type="region of interest" description="Disordered" evidence="1">
    <location>
        <begin position="53"/>
        <end position="81"/>
    </location>
</feature>
<name>A0A8E2ANE2_9APHY</name>
<evidence type="ECO:0000256" key="1">
    <source>
        <dbReference type="SAM" id="MobiDB-lite"/>
    </source>
</evidence>
<evidence type="ECO:0000313" key="2">
    <source>
        <dbReference type="EMBL" id="OCH85004.1"/>
    </source>
</evidence>
<dbReference type="Proteomes" id="UP000250043">
    <property type="component" value="Unassembled WGS sequence"/>
</dbReference>
<keyword evidence="3" id="KW-1185">Reference proteome</keyword>
<evidence type="ECO:0000313" key="3">
    <source>
        <dbReference type="Proteomes" id="UP000250043"/>
    </source>
</evidence>
<proteinExistence type="predicted"/>
<dbReference type="AlphaFoldDB" id="A0A8E2ANE2"/>
<gene>
    <name evidence="2" type="ORF">OBBRIDRAFT_807848</name>
</gene>
<feature type="compositionally biased region" description="Gly residues" evidence="1">
    <location>
        <begin position="63"/>
        <end position="80"/>
    </location>
</feature>
<accession>A0A8E2ANE2</accession>
<organism evidence="2 3">
    <name type="scientific">Obba rivulosa</name>
    <dbReference type="NCBI Taxonomy" id="1052685"/>
    <lineage>
        <taxon>Eukaryota</taxon>
        <taxon>Fungi</taxon>
        <taxon>Dikarya</taxon>
        <taxon>Basidiomycota</taxon>
        <taxon>Agaricomycotina</taxon>
        <taxon>Agaricomycetes</taxon>
        <taxon>Polyporales</taxon>
        <taxon>Gelatoporiaceae</taxon>
        <taxon>Obba</taxon>
    </lineage>
</organism>
<sequence length="240" mass="25421">MARFFRTPTWGETQFWALFSGQPSGRKALFDPNFSGWGASLLGGLSGGLGGLAQREMGRDSRSGGGGLKGTGASGGGSGAGARLTRRFVRMKVGYRPRCAGPEQQSTYNCLVDLRQNQNDGRLLRGWKQLRRGGGSDAAVVLTVALALQNVGRGVMQCCKTSTISRFRCSDALPGASADEKNKGQQETIMIECGHEDLSSAPKLPSMLGWSSSQLSSSYLPAPGYTETKVANMVFPVTTG</sequence>
<reference evidence="2 3" key="1">
    <citation type="submission" date="2016-07" db="EMBL/GenBank/DDBJ databases">
        <title>Draft genome of the white-rot fungus Obba rivulosa 3A-2.</title>
        <authorList>
            <consortium name="DOE Joint Genome Institute"/>
            <person name="Miettinen O."/>
            <person name="Riley R."/>
            <person name="Acob R."/>
            <person name="Barry K."/>
            <person name="Cullen D."/>
            <person name="De Vries R."/>
            <person name="Hainaut M."/>
            <person name="Hatakka A."/>
            <person name="Henrissat B."/>
            <person name="Hilden K."/>
            <person name="Kuo R."/>
            <person name="Labutti K."/>
            <person name="Lipzen A."/>
            <person name="Makela M.R."/>
            <person name="Sandor L."/>
            <person name="Spatafora J.W."/>
            <person name="Grigoriev I.V."/>
            <person name="Hibbett D.S."/>
        </authorList>
    </citation>
    <scope>NUCLEOTIDE SEQUENCE [LARGE SCALE GENOMIC DNA]</scope>
    <source>
        <strain evidence="2 3">3A-2</strain>
    </source>
</reference>